<feature type="domain" description="PROP1-like PPR" evidence="5">
    <location>
        <begin position="226"/>
        <end position="368"/>
    </location>
</feature>
<feature type="repeat" description="PPR" evidence="3">
    <location>
        <begin position="537"/>
        <end position="571"/>
    </location>
</feature>
<evidence type="ECO:0000313" key="7">
    <source>
        <dbReference type="Proteomes" id="UP001293593"/>
    </source>
</evidence>
<feature type="repeat" description="PPR" evidence="3">
    <location>
        <begin position="251"/>
        <end position="285"/>
    </location>
</feature>
<dbReference type="AlphaFoldDB" id="A0AAE1TE87"/>
<keyword evidence="2" id="KW-0677">Repeat</keyword>
<dbReference type="Pfam" id="PF17177">
    <property type="entry name" value="PPR_long"/>
    <property type="match status" value="1"/>
</dbReference>
<feature type="repeat" description="PPR" evidence="3">
    <location>
        <begin position="319"/>
        <end position="349"/>
    </location>
</feature>
<dbReference type="Proteomes" id="UP001293593">
    <property type="component" value="Unassembled WGS sequence"/>
</dbReference>
<dbReference type="EMBL" id="JAWXYG010000002">
    <property type="protein sequence ID" value="KAK4281436.1"/>
    <property type="molecule type" value="Genomic_DNA"/>
</dbReference>
<evidence type="ECO:0000259" key="5">
    <source>
        <dbReference type="Pfam" id="PF17177"/>
    </source>
</evidence>
<dbReference type="PANTHER" id="PTHR47447:SF17">
    <property type="entry name" value="OS12G0638900 PROTEIN"/>
    <property type="match status" value="1"/>
</dbReference>
<dbReference type="InterPro" id="IPR002885">
    <property type="entry name" value="PPR_rpt"/>
</dbReference>
<evidence type="ECO:0000313" key="6">
    <source>
        <dbReference type="EMBL" id="KAK4281436.1"/>
    </source>
</evidence>
<dbReference type="NCBIfam" id="TIGR00756">
    <property type="entry name" value="PPR"/>
    <property type="match status" value="5"/>
</dbReference>
<comment type="caution">
    <text evidence="6">The sequence shown here is derived from an EMBL/GenBank/DDBJ whole genome shotgun (WGS) entry which is preliminary data.</text>
</comment>
<evidence type="ECO:0000256" key="1">
    <source>
        <dbReference type="ARBA" id="ARBA00007626"/>
    </source>
</evidence>
<gene>
    <name evidence="6" type="ORF">QN277_012930</name>
</gene>
<evidence type="ECO:0000256" key="4">
    <source>
        <dbReference type="SAM" id="MobiDB-lite"/>
    </source>
</evidence>
<feature type="repeat" description="PPR" evidence="3">
    <location>
        <begin position="572"/>
        <end position="606"/>
    </location>
</feature>
<comment type="similarity">
    <text evidence="1">Belongs to the PPR family. P subfamily.</text>
</comment>
<dbReference type="InterPro" id="IPR011990">
    <property type="entry name" value="TPR-like_helical_dom_sf"/>
</dbReference>
<name>A0AAE1TE87_9FABA</name>
<dbReference type="PROSITE" id="PS51375">
    <property type="entry name" value="PPR"/>
    <property type="match status" value="6"/>
</dbReference>
<feature type="repeat" description="PPR" evidence="3">
    <location>
        <begin position="393"/>
        <end position="427"/>
    </location>
</feature>
<feature type="repeat" description="PPR" evidence="3">
    <location>
        <begin position="358"/>
        <end position="392"/>
    </location>
</feature>
<dbReference type="PANTHER" id="PTHR47447">
    <property type="entry name" value="OS03G0856100 PROTEIN"/>
    <property type="match status" value="1"/>
</dbReference>
<keyword evidence="7" id="KW-1185">Reference proteome</keyword>
<dbReference type="Pfam" id="PF01535">
    <property type="entry name" value="PPR"/>
    <property type="match status" value="1"/>
</dbReference>
<dbReference type="InterPro" id="IPR033443">
    <property type="entry name" value="PROP1-like_PPR_dom"/>
</dbReference>
<accession>A0AAE1TE87</accession>
<sequence>MRDFVILGSSIVTPPNPSSPSHHNPHIKPYKSSLPKFSSSAKQSSPLSSFSSSSLSTATNPYHKIPLKHYIHLASKLVQDANFQDLEMVVQAVLDSGVNASQFAPAFSAELLANGIRVGIRAGRLRAVIDTLKKVQELGISLSAGFDGSAAHLLGKDCCRIVMRGQLEEAVELMEVLSRFQLSIRELVQPSDMIKRCVHNRKPNLAVRYACLLPHAQILFCTIISEFGRMRDLTSALRAYEASKKYLTGPNMYIYRAIIDACGLCGDYQKSRYIYEDLLNQKINPNIYVFNSLMNVNAHDLNYTLNLYNNMQNLGLKPDLTSYNILLKACCVAGRVDFAQEIYKEVKHLESVGVLKLDVFTYSTMIKVFADAKLWQMALKIKQDMLSAGVSPNTVAWSSLINACAHAGLVEQAIQLFEEMLLAGCEPNTQCFNIILHACVEAYQYDRAFRFFQSWKGNKMLQPINGGPSINLEQRDSQSAPTGPNGISYSHILSFAERFPFTPTTTTYNILLKACGTDYYHAKALIKEMKILGLTPNHISWSTLIDICGASGNVEGALEILKTMRDAGIEPDVVSYTTAIKVCVENKNFEQALSLYEEMKRYKVRPNLVTYTTLLRARTKYGSLHEVQQCLAIYQDMRKSGYKATDYYLQGLIEEWCEGVIQDDRQNQGEFTCSSKSELERPQSIILEKIAAHLQKRVADILAIDVQGLTKVEARLVILAVLRMIKENYGLGRSVNNDILIIIGATKADTTPAKHISGVQDAIAKLLQDELGLEVIPARTRFAQDDTVKFENHAILNPNLEAMPGKDISPTSVQFKTRRPAVLQRLKVTKKSLHHWLKRKVSSNR</sequence>
<reference evidence="6" key="1">
    <citation type="submission" date="2023-10" db="EMBL/GenBank/DDBJ databases">
        <title>Chromosome-level genome of the transformable northern wattle, Acacia crassicarpa.</title>
        <authorList>
            <person name="Massaro I."/>
            <person name="Sinha N.R."/>
            <person name="Poethig S."/>
            <person name="Leichty A.R."/>
        </authorList>
    </citation>
    <scope>NUCLEOTIDE SEQUENCE</scope>
    <source>
        <strain evidence="6">Acra3RX</strain>
        <tissue evidence="6">Leaf</tissue>
    </source>
</reference>
<feature type="region of interest" description="Disordered" evidence="4">
    <location>
        <begin position="10"/>
        <end position="39"/>
    </location>
</feature>
<proteinExistence type="inferred from homology"/>
<evidence type="ECO:0000256" key="3">
    <source>
        <dbReference type="PROSITE-ProRule" id="PRU00708"/>
    </source>
</evidence>
<evidence type="ECO:0000256" key="2">
    <source>
        <dbReference type="ARBA" id="ARBA00022737"/>
    </source>
</evidence>
<organism evidence="6 7">
    <name type="scientific">Acacia crassicarpa</name>
    <name type="common">northern wattle</name>
    <dbReference type="NCBI Taxonomy" id="499986"/>
    <lineage>
        <taxon>Eukaryota</taxon>
        <taxon>Viridiplantae</taxon>
        <taxon>Streptophyta</taxon>
        <taxon>Embryophyta</taxon>
        <taxon>Tracheophyta</taxon>
        <taxon>Spermatophyta</taxon>
        <taxon>Magnoliopsida</taxon>
        <taxon>eudicotyledons</taxon>
        <taxon>Gunneridae</taxon>
        <taxon>Pentapetalae</taxon>
        <taxon>rosids</taxon>
        <taxon>fabids</taxon>
        <taxon>Fabales</taxon>
        <taxon>Fabaceae</taxon>
        <taxon>Caesalpinioideae</taxon>
        <taxon>mimosoid clade</taxon>
        <taxon>Acacieae</taxon>
        <taxon>Acacia</taxon>
    </lineage>
</organism>
<protein>
    <recommendedName>
        <fullName evidence="5">PROP1-like PPR domain-containing protein</fullName>
    </recommendedName>
</protein>
<dbReference type="Gene3D" id="1.25.40.10">
    <property type="entry name" value="Tetratricopeptide repeat domain"/>
    <property type="match status" value="3"/>
</dbReference>
<dbReference type="Pfam" id="PF13041">
    <property type="entry name" value="PPR_2"/>
    <property type="match status" value="2"/>
</dbReference>